<name>A0ABQ5HJ39_9ASTR</name>
<reference evidence="1" key="2">
    <citation type="submission" date="2022-01" db="EMBL/GenBank/DDBJ databases">
        <authorList>
            <person name="Yamashiro T."/>
            <person name="Shiraishi A."/>
            <person name="Satake H."/>
            <person name="Nakayama K."/>
        </authorList>
    </citation>
    <scope>NUCLEOTIDE SEQUENCE</scope>
</reference>
<sequence>MGLQLLQLEFRLGKNPSRSFRPLKSAENSWKIWISCSLRVPFALDWSWSNIVRHAAYLKKVSSYKKQVGAYVFGESLLLHDLLNALLNDIIRLSMKMQTSQYVETPIRKSARISRGHEIFDFHVNAEEHELEDLSESSNYRTSNYRDTLSDLESDEWLKIIHVEM</sequence>
<organism evidence="1 2">
    <name type="scientific">Tanacetum coccineum</name>
    <dbReference type="NCBI Taxonomy" id="301880"/>
    <lineage>
        <taxon>Eukaryota</taxon>
        <taxon>Viridiplantae</taxon>
        <taxon>Streptophyta</taxon>
        <taxon>Embryophyta</taxon>
        <taxon>Tracheophyta</taxon>
        <taxon>Spermatophyta</taxon>
        <taxon>Magnoliopsida</taxon>
        <taxon>eudicotyledons</taxon>
        <taxon>Gunneridae</taxon>
        <taxon>Pentapetalae</taxon>
        <taxon>asterids</taxon>
        <taxon>campanulids</taxon>
        <taxon>Asterales</taxon>
        <taxon>Asteraceae</taxon>
        <taxon>Asteroideae</taxon>
        <taxon>Anthemideae</taxon>
        <taxon>Anthemidinae</taxon>
        <taxon>Tanacetum</taxon>
    </lineage>
</organism>
<dbReference type="EMBL" id="BQNB010019683">
    <property type="protein sequence ID" value="GJT87935.1"/>
    <property type="molecule type" value="Genomic_DNA"/>
</dbReference>
<dbReference type="Proteomes" id="UP001151760">
    <property type="component" value="Unassembled WGS sequence"/>
</dbReference>
<proteinExistence type="predicted"/>
<gene>
    <name evidence="1" type="ORF">Tco_1069652</name>
</gene>
<evidence type="ECO:0000313" key="2">
    <source>
        <dbReference type="Proteomes" id="UP001151760"/>
    </source>
</evidence>
<comment type="caution">
    <text evidence="1">The sequence shown here is derived from an EMBL/GenBank/DDBJ whole genome shotgun (WGS) entry which is preliminary data.</text>
</comment>
<keyword evidence="2" id="KW-1185">Reference proteome</keyword>
<reference evidence="1" key="1">
    <citation type="journal article" date="2022" name="Int. J. Mol. Sci.">
        <title>Draft Genome of Tanacetum Coccineum: Genomic Comparison of Closely Related Tanacetum-Family Plants.</title>
        <authorList>
            <person name="Yamashiro T."/>
            <person name="Shiraishi A."/>
            <person name="Nakayama K."/>
            <person name="Satake H."/>
        </authorList>
    </citation>
    <scope>NUCLEOTIDE SEQUENCE</scope>
</reference>
<protein>
    <submittedName>
        <fullName evidence="1">Uncharacterized protein</fullName>
    </submittedName>
</protein>
<evidence type="ECO:0000313" key="1">
    <source>
        <dbReference type="EMBL" id="GJT87935.1"/>
    </source>
</evidence>
<accession>A0ABQ5HJ39</accession>